<feature type="chain" id="PRO_5042108263" description="3-phytase" evidence="4">
    <location>
        <begin position="21"/>
        <end position="530"/>
    </location>
</feature>
<dbReference type="InterPro" id="IPR033379">
    <property type="entry name" value="Acid_Pase_AS"/>
</dbReference>
<evidence type="ECO:0000256" key="4">
    <source>
        <dbReference type="SAM" id="SignalP"/>
    </source>
</evidence>
<protein>
    <recommendedName>
        <fullName evidence="2">3-phytase</fullName>
        <ecNumber evidence="2">3.1.3.8</ecNumber>
    </recommendedName>
</protein>
<reference evidence="5" key="2">
    <citation type="submission" date="2023-01" db="EMBL/GenBank/DDBJ databases">
        <authorList>
            <person name="Petersen C."/>
        </authorList>
    </citation>
    <scope>NUCLEOTIDE SEQUENCE</scope>
    <source>
        <strain evidence="5">IBT 17514</strain>
    </source>
</reference>
<dbReference type="EMBL" id="JAQJAN010000003">
    <property type="protein sequence ID" value="KAJ5733992.1"/>
    <property type="molecule type" value="Genomic_DNA"/>
</dbReference>
<evidence type="ECO:0000256" key="3">
    <source>
        <dbReference type="ARBA" id="ARBA00022801"/>
    </source>
</evidence>
<dbReference type="SUPFAM" id="SSF53254">
    <property type="entry name" value="Phosphoglycerate mutase-like"/>
    <property type="match status" value="1"/>
</dbReference>
<evidence type="ECO:0000256" key="1">
    <source>
        <dbReference type="ARBA" id="ARBA00005375"/>
    </source>
</evidence>
<dbReference type="GO" id="GO:0003993">
    <property type="term" value="F:acid phosphatase activity"/>
    <property type="evidence" value="ECO:0007669"/>
    <property type="project" value="TreeGrafter"/>
</dbReference>
<accession>A0AAD6MZ36</accession>
<gene>
    <name evidence="5" type="ORF">N7493_002778</name>
</gene>
<proteinExistence type="inferred from homology"/>
<dbReference type="CDD" id="cd07061">
    <property type="entry name" value="HP_HAP_like"/>
    <property type="match status" value="1"/>
</dbReference>
<organism evidence="5 6">
    <name type="scientific">Penicillium malachiteum</name>
    <dbReference type="NCBI Taxonomy" id="1324776"/>
    <lineage>
        <taxon>Eukaryota</taxon>
        <taxon>Fungi</taxon>
        <taxon>Dikarya</taxon>
        <taxon>Ascomycota</taxon>
        <taxon>Pezizomycotina</taxon>
        <taxon>Eurotiomycetes</taxon>
        <taxon>Eurotiomycetidae</taxon>
        <taxon>Eurotiales</taxon>
        <taxon>Aspergillaceae</taxon>
        <taxon>Penicillium</taxon>
    </lineage>
</organism>
<reference evidence="5" key="1">
    <citation type="journal article" date="2023" name="IMA Fungus">
        <title>Comparative genomic study of the Penicillium genus elucidates a diverse pangenome and 15 lateral gene transfer events.</title>
        <authorList>
            <person name="Petersen C."/>
            <person name="Sorensen T."/>
            <person name="Nielsen M.R."/>
            <person name="Sondergaard T.E."/>
            <person name="Sorensen J.L."/>
            <person name="Fitzpatrick D.A."/>
            <person name="Frisvad J.C."/>
            <person name="Nielsen K.L."/>
        </authorList>
    </citation>
    <scope>NUCLEOTIDE SEQUENCE</scope>
    <source>
        <strain evidence="5">IBT 17514</strain>
    </source>
</reference>
<keyword evidence="4" id="KW-0732">Signal</keyword>
<dbReference type="PANTHER" id="PTHR20963">
    <property type="entry name" value="MULTIPLE INOSITOL POLYPHOSPHATE PHOSPHATASE-RELATED"/>
    <property type="match status" value="1"/>
</dbReference>
<keyword evidence="6" id="KW-1185">Reference proteome</keyword>
<dbReference type="PROSITE" id="PS00778">
    <property type="entry name" value="HIS_ACID_PHOSPHAT_2"/>
    <property type="match status" value="1"/>
</dbReference>
<name>A0AAD6MZ36_9EURO</name>
<dbReference type="EC" id="3.1.3.8" evidence="2"/>
<dbReference type="InterPro" id="IPR029033">
    <property type="entry name" value="His_PPase_superfam"/>
</dbReference>
<comment type="caution">
    <text evidence="5">The sequence shown here is derived from an EMBL/GenBank/DDBJ whole genome shotgun (WGS) entry which is preliminary data.</text>
</comment>
<keyword evidence="3" id="KW-0378">Hydrolase</keyword>
<dbReference type="Gene3D" id="3.40.50.1240">
    <property type="entry name" value="Phosphoglycerate mutase-like"/>
    <property type="match status" value="1"/>
</dbReference>
<sequence length="530" mass="58462">MQVIKLYAALLAVTGDVVSARPSSRKSSASIPTGTSYPDGFDMKTSWGNLSPYKDAHGFNVAKGFPTQCELAQVHVLHRHAERYPGESIGDGLNMTIFANKLAEYAKKNPDTKVATGPLEFLNNWEDTLGSSDLLPTGAGTEVSAGAGFWSQYGRLLYRAEGAQANWNNSLNVWPNGTARAKPTFRTTSYPRILESALWWLSGFFSSTDANGSSSNYNLVIIPEEDGFNNTLNPTSACIMGAQDPVGSYDLILGYQPYVTASALERFSKYFPTDFGLNISDVWGMMNFCPYEAAALGASSFCSLFTEQEWRNFEYALDIEYYGNFGFGSPSGRAQGIGYVQELAARLESRLIMSSDSSINYTYDDNTKDFPLHQPMYMDMTHDNTIVSVLTALGLEYFNYGPYGLPLNATKAPRRTFYLSEITPFGAHLDFEVWTCPHDASLENLQPQMYKNPDLSSELDTQQYIRLVLNNAPVPFDGFAPCNGSVNGFCPLENFLGHIPQLTEEAQYEAACFGDYFELTMAADGQPPSS</sequence>
<feature type="signal peptide" evidence="4">
    <location>
        <begin position="1"/>
        <end position="20"/>
    </location>
</feature>
<evidence type="ECO:0000313" key="5">
    <source>
        <dbReference type="EMBL" id="KAJ5733992.1"/>
    </source>
</evidence>
<dbReference type="AlphaFoldDB" id="A0AAD6MZ36"/>
<dbReference type="InterPro" id="IPR000560">
    <property type="entry name" value="His_Pase_clade-2"/>
</dbReference>
<comment type="similarity">
    <text evidence="1">Belongs to the histidine acid phosphatase family.</text>
</comment>
<dbReference type="GO" id="GO:0016158">
    <property type="term" value="F:inositol hexakisphosphate 3-phosphatase activity"/>
    <property type="evidence" value="ECO:0007669"/>
    <property type="project" value="UniProtKB-EC"/>
</dbReference>
<evidence type="ECO:0000256" key="2">
    <source>
        <dbReference type="ARBA" id="ARBA00012632"/>
    </source>
</evidence>
<evidence type="ECO:0000313" key="6">
    <source>
        <dbReference type="Proteomes" id="UP001215712"/>
    </source>
</evidence>
<dbReference type="PANTHER" id="PTHR20963:SF43">
    <property type="entry name" value="PUTATIVE (AFU_ORTHOLOGUE AFUA_7G01240)-RELATED"/>
    <property type="match status" value="1"/>
</dbReference>
<dbReference type="Proteomes" id="UP001215712">
    <property type="component" value="Unassembled WGS sequence"/>
</dbReference>
<dbReference type="Pfam" id="PF00328">
    <property type="entry name" value="His_Phos_2"/>
    <property type="match status" value="1"/>
</dbReference>